<dbReference type="GO" id="GO:0005351">
    <property type="term" value="F:carbohydrate:proton symporter activity"/>
    <property type="evidence" value="ECO:0007669"/>
    <property type="project" value="TreeGrafter"/>
</dbReference>
<keyword evidence="14" id="KW-0813">Transport</keyword>
<dbReference type="Proteomes" id="UP000186817">
    <property type="component" value="Unassembled WGS sequence"/>
</dbReference>
<dbReference type="PROSITE" id="PS50850">
    <property type="entry name" value="MFS"/>
    <property type="match status" value="1"/>
</dbReference>
<evidence type="ECO:0000256" key="8">
    <source>
        <dbReference type="ARBA" id="ARBA00044648"/>
    </source>
</evidence>
<evidence type="ECO:0000256" key="3">
    <source>
        <dbReference type="ARBA" id="ARBA00011738"/>
    </source>
</evidence>
<dbReference type="PANTHER" id="PTHR48022:SF2">
    <property type="entry name" value="PLASTIDIC GLUCOSE TRANSPORTER 4"/>
    <property type="match status" value="1"/>
</dbReference>
<dbReference type="InterPro" id="IPR005829">
    <property type="entry name" value="Sugar_transporter_CS"/>
</dbReference>
<evidence type="ECO:0000256" key="12">
    <source>
        <dbReference type="ARBA" id="ARBA00044710"/>
    </source>
</evidence>
<comment type="catalytic activity">
    <reaction evidence="12">
        <text>D-fructose(out) = D-fructose(in)</text>
        <dbReference type="Rhea" id="RHEA:60372"/>
        <dbReference type="ChEBI" id="CHEBI:37721"/>
    </reaction>
    <physiologicalReaction direction="left-to-right" evidence="12">
        <dbReference type="Rhea" id="RHEA:60373"/>
    </physiologicalReaction>
</comment>
<evidence type="ECO:0000256" key="9">
    <source>
        <dbReference type="ARBA" id="ARBA00044656"/>
    </source>
</evidence>
<dbReference type="InterPro" id="IPR050360">
    <property type="entry name" value="MFS_Sugar_Transporters"/>
</dbReference>
<feature type="transmembrane region" description="Helical" evidence="15">
    <location>
        <begin position="114"/>
        <end position="136"/>
    </location>
</feature>
<dbReference type="OMA" id="YWIDYGT"/>
<dbReference type="PROSITE" id="PS00216">
    <property type="entry name" value="SUGAR_TRANSPORT_1"/>
    <property type="match status" value="1"/>
</dbReference>
<feature type="transmembrane region" description="Helical" evidence="15">
    <location>
        <begin position="58"/>
        <end position="78"/>
    </location>
</feature>
<proteinExistence type="inferred from homology"/>
<sequence>MNPRIRASLVAVLSALGALLFGLDIGYIAPILECASFKRDVAHMADWQNPRSKIDDYTSGFIVGVFSLGCVVSSLPLLSSYFLDGWGRRNSIILGSAIFLSGSCMQVLSDSILMMLWGRFVSGLSIGLLSTVVSLYQSELAPSNLRGCLTSIYQLMITAGILLAALIDHGLVHREPNGWRWAISIQMVPAVALLLLMPFMPRSPRWLVQQGRNDEALEALRLVRDETEAESELAEIQRSHEEAKAFGDLHWRELLHGRARQLLLLGITLQILQQMSGMNAFMYFGPRIFLDIGFSPTVFQTCTSLVNFLATFPALLLADVCGRRSLLWWSALGMMVASTSIAAFGHAATARPENNTDVGAGKYGSYVVVSMVFFFVANFAYGWGPIVWVYSSEMFPLRYRSQCMAAGVCASWIANYAIAQGTPVLLGKLGFFTFYFFAVFALAALLLAQWLPETKGVMLEHVQRLFDEKFGTNRRDSSLRSKYGSTLLEKDGPLAGS</sequence>
<dbReference type="PROSITE" id="PS00217">
    <property type="entry name" value="SUGAR_TRANSPORT_2"/>
    <property type="match status" value="1"/>
</dbReference>
<evidence type="ECO:0000256" key="5">
    <source>
        <dbReference type="ARBA" id="ARBA00022989"/>
    </source>
</evidence>
<feature type="transmembrane region" description="Helical" evidence="15">
    <location>
        <begin position="325"/>
        <end position="346"/>
    </location>
</feature>
<feature type="transmembrane region" description="Helical" evidence="15">
    <location>
        <begin position="431"/>
        <end position="451"/>
    </location>
</feature>
<comment type="subunit">
    <text evidence="3">Homodimer.</text>
</comment>
<dbReference type="InterPro" id="IPR003663">
    <property type="entry name" value="Sugar/inositol_transpt"/>
</dbReference>
<evidence type="ECO:0000256" key="1">
    <source>
        <dbReference type="ARBA" id="ARBA00004141"/>
    </source>
</evidence>
<feature type="transmembrane region" description="Helical" evidence="15">
    <location>
        <begin position="402"/>
        <end position="419"/>
    </location>
</feature>
<keyword evidence="6 15" id="KW-0472">Membrane</keyword>
<reference evidence="17 18" key="1">
    <citation type="submission" date="2016-02" db="EMBL/GenBank/DDBJ databases">
        <title>Genome analysis of coral dinoflagellate symbionts highlights evolutionary adaptations to a symbiotic lifestyle.</title>
        <authorList>
            <person name="Aranda M."/>
            <person name="Li Y."/>
            <person name="Liew Y.J."/>
            <person name="Baumgarten S."/>
            <person name="Simakov O."/>
            <person name="Wilson M."/>
            <person name="Piel J."/>
            <person name="Ashoor H."/>
            <person name="Bougouffa S."/>
            <person name="Bajic V.B."/>
            <person name="Ryu T."/>
            <person name="Ravasi T."/>
            <person name="Bayer T."/>
            <person name="Micklem G."/>
            <person name="Kim H."/>
            <person name="Bhak J."/>
            <person name="Lajeunesse T.C."/>
            <person name="Voolstra C.R."/>
        </authorList>
    </citation>
    <scope>NUCLEOTIDE SEQUENCE [LARGE SCALE GENOMIC DNA]</scope>
    <source>
        <strain evidence="17 18">CCMP2467</strain>
    </source>
</reference>
<feature type="transmembrane region" description="Helical" evidence="15">
    <location>
        <begin position="179"/>
        <end position="200"/>
    </location>
</feature>
<dbReference type="PANTHER" id="PTHR48022">
    <property type="entry name" value="PLASTIDIC GLUCOSE TRANSPORTER 4"/>
    <property type="match status" value="1"/>
</dbReference>
<keyword evidence="4 15" id="KW-0812">Transmembrane</keyword>
<evidence type="ECO:0000256" key="4">
    <source>
        <dbReference type="ARBA" id="ARBA00022692"/>
    </source>
</evidence>
<accession>A0A1Q9DX02</accession>
<dbReference type="SMR" id="A0A1Q9DX02"/>
<comment type="catalytic activity">
    <reaction evidence="11">
        <text>D-glucosamine(out) = D-glucosamine(in)</text>
        <dbReference type="Rhea" id="RHEA:78423"/>
        <dbReference type="ChEBI" id="CHEBI:58723"/>
    </reaction>
    <physiologicalReaction direction="left-to-right" evidence="11">
        <dbReference type="Rhea" id="RHEA:78424"/>
    </physiologicalReaction>
</comment>
<evidence type="ECO:0000256" key="10">
    <source>
        <dbReference type="ARBA" id="ARBA00044662"/>
    </source>
</evidence>
<dbReference type="InterPro" id="IPR020846">
    <property type="entry name" value="MFS_dom"/>
</dbReference>
<evidence type="ECO:0000256" key="6">
    <source>
        <dbReference type="ARBA" id="ARBA00023136"/>
    </source>
</evidence>
<comment type="catalytic activity">
    <reaction evidence="10">
        <text>D-mannose(out) = D-mannose(in)</text>
        <dbReference type="Rhea" id="RHEA:78391"/>
        <dbReference type="ChEBI" id="CHEBI:4208"/>
    </reaction>
    <physiologicalReaction direction="left-to-right" evidence="10">
        <dbReference type="Rhea" id="RHEA:78392"/>
    </physiologicalReaction>
</comment>
<evidence type="ECO:0000256" key="13">
    <source>
        <dbReference type="ARBA" id="ARBA00044780"/>
    </source>
</evidence>
<dbReference type="PRINTS" id="PR00171">
    <property type="entry name" value="SUGRTRNSPORT"/>
</dbReference>
<comment type="similarity">
    <text evidence="2 14">Belongs to the major facilitator superfamily. Sugar transporter (TC 2.A.1.1) family.</text>
</comment>
<dbReference type="InterPro" id="IPR005828">
    <property type="entry name" value="MFS_sugar_transport-like"/>
</dbReference>
<evidence type="ECO:0000313" key="17">
    <source>
        <dbReference type="EMBL" id="OLP99696.1"/>
    </source>
</evidence>
<keyword evidence="5 15" id="KW-1133">Transmembrane helix</keyword>
<feature type="transmembrane region" description="Helical" evidence="15">
    <location>
        <begin position="90"/>
        <end position="108"/>
    </location>
</feature>
<organism evidence="17 18">
    <name type="scientific">Symbiodinium microadriaticum</name>
    <name type="common">Dinoflagellate</name>
    <name type="synonym">Zooxanthella microadriatica</name>
    <dbReference type="NCBI Taxonomy" id="2951"/>
    <lineage>
        <taxon>Eukaryota</taxon>
        <taxon>Sar</taxon>
        <taxon>Alveolata</taxon>
        <taxon>Dinophyceae</taxon>
        <taxon>Suessiales</taxon>
        <taxon>Symbiodiniaceae</taxon>
        <taxon>Symbiodinium</taxon>
    </lineage>
</organism>
<dbReference type="Gene3D" id="1.20.1250.20">
    <property type="entry name" value="MFS general substrate transporter like domains"/>
    <property type="match status" value="1"/>
</dbReference>
<evidence type="ECO:0000313" key="18">
    <source>
        <dbReference type="Proteomes" id="UP000186817"/>
    </source>
</evidence>
<feature type="transmembrane region" description="Helical" evidence="15">
    <location>
        <begin position="366"/>
        <end position="390"/>
    </location>
</feature>
<dbReference type="SUPFAM" id="SSF103473">
    <property type="entry name" value="MFS general substrate transporter"/>
    <property type="match status" value="1"/>
</dbReference>
<name>A0A1Q9DX02_SYMMI</name>
<keyword evidence="18" id="KW-1185">Reference proteome</keyword>
<feature type="transmembrane region" description="Helical" evidence="15">
    <location>
        <begin position="148"/>
        <end position="167"/>
    </location>
</feature>
<comment type="catalytic activity">
    <reaction evidence="9">
        <text>D-xylose(out) = D-xylose(in)</text>
        <dbReference type="Rhea" id="RHEA:78427"/>
        <dbReference type="ChEBI" id="CHEBI:53455"/>
    </reaction>
    <physiologicalReaction direction="left-to-right" evidence="9">
        <dbReference type="Rhea" id="RHEA:78428"/>
    </physiologicalReaction>
</comment>
<feature type="transmembrane region" description="Helical" evidence="15">
    <location>
        <begin position="297"/>
        <end position="318"/>
    </location>
</feature>
<evidence type="ECO:0000259" key="16">
    <source>
        <dbReference type="PROSITE" id="PS50850"/>
    </source>
</evidence>
<dbReference type="Pfam" id="PF00083">
    <property type="entry name" value="Sugar_tr"/>
    <property type="match status" value="1"/>
</dbReference>
<comment type="catalytic activity">
    <reaction evidence="8">
        <text>D-glucose(out) = D-glucose(in)</text>
        <dbReference type="Rhea" id="RHEA:60376"/>
        <dbReference type="ChEBI" id="CHEBI:4167"/>
    </reaction>
    <physiologicalReaction direction="left-to-right" evidence="8">
        <dbReference type="Rhea" id="RHEA:60377"/>
    </physiologicalReaction>
</comment>
<comment type="subcellular location">
    <subcellularLocation>
        <location evidence="1">Membrane</location>
        <topology evidence="1">Multi-pass membrane protein</topology>
    </subcellularLocation>
</comment>
<evidence type="ECO:0000256" key="15">
    <source>
        <dbReference type="SAM" id="Phobius"/>
    </source>
</evidence>
<dbReference type="NCBIfam" id="TIGR00879">
    <property type="entry name" value="SP"/>
    <property type="match status" value="1"/>
</dbReference>
<dbReference type="InterPro" id="IPR036259">
    <property type="entry name" value="MFS_trans_sf"/>
</dbReference>
<evidence type="ECO:0000256" key="2">
    <source>
        <dbReference type="ARBA" id="ARBA00010992"/>
    </source>
</evidence>
<comment type="catalytic activity">
    <reaction evidence="7">
        <text>D-galactose(in) = D-galactose(out)</text>
        <dbReference type="Rhea" id="RHEA:34915"/>
        <dbReference type="ChEBI" id="CHEBI:4139"/>
    </reaction>
    <physiologicalReaction direction="right-to-left" evidence="7">
        <dbReference type="Rhea" id="RHEA:34917"/>
    </physiologicalReaction>
</comment>
<dbReference type="GO" id="GO:0016020">
    <property type="term" value="C:membrane"/>
    <property type="evidence" value="ECO:0007669"/>
    <property type="project" value="UniProtKB-SubCell"/>
</dbReference>
<feature type="transmembrane region" description="Helical" evidence="15">
    <location>
        <begin position="262"/>
        <end position="285"/>
    </location>
</feature>
<dbReference type="OrthoDB" id="6612291at2759"/>
<gene>
    <name evidence="17" type="primary">rco-3</name>
    <name evidence="17" type="ORF">AK812_SmicGene17718</name>
</gene>
<evidence type="ECO:0000256" key="11">
    <source>
        <dbReference type="ARBA" id="ARBA00044668"/>
    </source>
</evidence>
<dbReference type="AlphaFoldDB" id="A0A1Q9DX02"/>
<feature type="domain" description="Major facilitator superfamily (MFS) profile" evidence="16">
    <location>
        <begin position="10"/>
        <end position="456"/>
    </location>
</feature>
<evidence type="ECO:0000256" key="7">
    <source>
        <dbReference type="ARBA" id="ARBA00044637"/>
    </source>
</evidence>
<keyword evidence="17" id="KW-0762">Sugar transport</keyword>
<dbReference type="EMBL" id="LSRX01000353">
    <property type="protein sequence ID" value="OLP99696.1"/>
    <property type="molecule type" value="Genomic_DNA"/>
</dbReference>
<comment type="caution">
    <text evidence="17">The sequence shown here is derived from an EMBL/GenBank/DDBJ whole genome shotgun (WGS) entry which is preliminary data.</text>
</comment>
<protein>
    <recommendedName>
        <fullName evidence="13">Hexose transporter 1</fullName>
    </recommendedName>
</protein>
<evidence type="ECO:0000256" key="14">
    <source>
        <dbReference type="RuleBase" id="RU003346"/>
    </source>
</evidence>